<dbReference type="AlphaFoldDB" id="A0A016TN69"/>
<dbReference type="EMBL" id="JARK01001425">
    <property type="protein sequence ID" value="EYC04087.1"/>
    <property type="molecule type" value="Genomic_DNA"/>
</dbReference>
<evidence type="ECO:0000313" key="1">
    <source>
        <dbReference type="EMBL" id="EYC04087.1"/>
    </source>
</evidence>
<organism evidence="1 2">
    <name type="scientific">Ancylostoma ceylanicum</name>
    <dbReference type="NCBI Taxonomy" id="53326"/>
    <lineage>
        <taxon>Eukaryota</taxon>
        <taxon>Metazoa</taxon>
        <taxon>Ecdysozoa</taxon>
        <taxon>Nematoda</taxon>
        <taxon>Chromadorea</taxon>
        <taxon>Rhabditida</taxon>
        <taxon>Rhabditina</taxon>
        <taxon>Rhabditomorpha</taxon>
        <taxon>Strongyloidea</taxon>
        <taxon>Ancylostomatidae</taxon>
        <taxon>Ancylostomatinae</taxon>
        <taxon>Ancylostoma</taxon>
    </lineage>
</organism>
<gene>
    <name evidence="1" type="primary">Acey_s0089.g2205</name>
    <name evidence="1" type="ORF">Y032_0089g2205</name>
</gene>
<sequence length="40" mass="4749">GNHKRLGIFKLSDSRTPERKMSHNLQGAFRCQNLSKFFWI</sequence>
<keyword evidence="2" id="KW-1185">Reference proteome</keyword>
<proteinExistence type="predicted"/>
<name>A0A016TN69_9BILA</name>
<feature type="non-terminal residue" evidence="1">
    <location>
        <position position="1"/>
    </location>
</feature>
<evidence type="ECO:0000313" key="2">
    <source>
        <dbReference type="Proteomes" id="UP000024635"/>
    </source>
</evidence>
<reference evidence="2" key="1">
    <citation type="journal article" date="2015" name="Nat. Genet.">
        <title>The genome and transcriptome of the zoonotic hookworm Ancylostoma ceylanicum identify infection-specific gene families.</title>
        <authorList>
            <person name="Schwarz E.M."/>
            <person name="Hu Y."/>
            <person name="Antoshechkin I."/>
            <person name="Miller M.M."/>
            <person name="Sternberg P.W."/>
            <person name="Aroian R.V."/>
        </authorList>
    </citation>
    <scope>NUCLEOTIDE SEQUENCE</scope>
    <source>
        <strain evidence="2">HY135</strain>
    </source>
</reference>
<dbReference type="Proteomes" id="UP000024635">
    <property type="component" value="Unassembled WGS sequence"/>
</dbReference>
<protein>
    <submittedName>
        <fullName evidence="1">Uncharacterized protein</fullName>
    </submittedName>
</protein>
<comment type="caution">
    <text evidence="1">The sequence shown here is derived from an EMBL/GenBank/DDBJ whole genome shotgun (WGS) entry which is preliminary data.</text>
</comment>
<accession>A0A016TN69</accession>